<evidence type="ECO:0000256" key="2">
    <source>
        <dbReference type="ARBA" id="ARBA00023125"/>
    </source>
</evidence>
<evidence type="ECO:0000259" key="8">
    <source>
        <dbReference type="PROSITE" id="PS51294"/>
    </source>
</evidence>
<dbReference type="Pfam" id="PF00249">
    <property type="entry name" value="Myb_DNA-binding"/>
    <property type="match status" value="1"/>
</dbReference>
<evidence type="ECO:0000256" key="1">
    <source>
        <dbReference type="ARBA" id="ARBA00023015"/>
    </source>
</evidence>
<dbReference type="GeneID" id="36402588"/>
<keyword evidence="3" id="KW-0804">Transcription</keyword>
<dbReference type="InterPro" id="IPR017930">
    <property type="entry name" value="Myb_dom"/>
</dbReference>
<organism evidence="9 10">
    <name type="scientific">Plasmopara halstedii</name>
    <name type="common">Downy mildew of sunflower</name>
    <dbReference type="NCBI Taxonomy" id="4781"/>
    <lineage>
        <taxon>Eukaryota</taxon>
        <taxon>Sar</taxon>
        <taxon>Stramenopiles</taxon>
        <taxon>Oomycota</taxon>
        <taxon>Peronosporomycetes</taxon>
        <taxon>Peronosporales</taxon>
        <taxon>Peronosporaceae</taxon>
        <taxon>Plasmopara</taxon>
    </lineage>
</organism>
<keyword evidence="4" id="KW-0539">Nucleus</keyword>
<evidence type="ECO:0000259" key="6">
    <source>
        <dbReference type="PROSITE" id="PS50090"/>
    </source>
</evidence>
<evidence type="ECO:0000256" key="4">
    <source>
        <dbReference type="ARBA" id="ARBA00023242"/>
    </source>
</evidence>
<dbReference type="PROSITE" id="PS51293">
    <property type="entry name" value="SANT"/>
    <property type="match status" value="1"/>
</dbReference>
<evidence type="ECO:0000313" key="9">
    <source>
        <dbReference type="EMBL" id="CEG49788.1"/>
    </source>
</evidence>
<dbReference type="STRING" id="4781.A0A0P1B611"/>
<feature type="domain" description="HTH myb-type" evidence="8">
    <location>
        <begin position="48"/>
        <end position="101"/>
    </location>
</feature>
<dbReference type="NCBIfam" id="TIGR01557">
    <property type="entry name" value="myb_SHAQKYF"/>
    <property type="match status" value="1"/>
</dbReference>
<dbReference type="Proteomes" id="UP000054928">
    <property type="component" value="Unassembled WGS sequence"/>
</dbReference>
<keyword evidence="1" id="KW-0805">Transcription regulation</keyword>
<dbReference type="PANTHER" id="PTHR12802">
    <property type="entry name" value="SWI/SNF COMPLEX-RELATED"/>
    <property type="match status" value="1"/>
</dbReference>
<keyword evidence="10" id="KW-1185">Reference proteome</keyword>
<protein>
    <submittedName>
        <fullName evidence="9">Myb-like dna-binding</fullName>
    </submittedName>
</protein>
<evidence type="ECO:0000259" key="7">
    <source>
        <dbReference type="PROSITE" id="PS51293"/>
    </source>
</evidence>
<sequence length="214" mass="23735">MTITADVKNQLFKPSSSALSGSELIRLPTEAPPSPSPSFDGEITSPTNTNGQAWTAEEHNRFLEGLERYPSGPWKEIAAHVGTRTTRQTMTHAQKYREKIARRKRGLRSAVQEPRSLKRRRDQNKRNDASSPCSVAVSQTTLFPTNLVRRGVDPMDFHGCFVPGHSQSHGVSSTEIATFAAMLSDFEPLSLSEEEIDYILDIIQAPVVQTETVL</sequence>
<dbReference type="AlphaFoldDB" id="A0A0P1B611"/>
<dbReference type="SUPFAM" id="SSF46689">
    <property type="entry name" value="Homeodomain-like"/>
    <property type="match status" value="1"/>
</dbReference>
<feature type="region of interest" description="Disordered" evidence="5">
    <location>
        <begin position="100"/>
        <end position="135"/>
    </location>
</feature>
<keyword evidence="2 9" id="KW-0238">DNA-binding</keyword>
<reference evidence="10" key="1">
    <citation type="submission" date="2014-09" db="EMBL/GenBank/DDBJ databases">
        <authorList>
            <person name="Sharma Rahul"/>
            <person name="Thines Marco"/>
        </authorList>
    </citation>
    <scope>NUCLEOTIDE SEQUENCE [LARGE SCALE GENOMIC DNA]</scope>
</reference>
<dbReference type="InterPro" id="IPR006447">
    <property type="entry name" value="Myb_dom_plants"/>
</dbReference>
<proteinExistence type="predicted"/>
<evidence type="ECO:0000313" key="10">
    <source>
        <dbReference type="Proteomes" id="UP000054928"/>
    </source>
</evidence>
<evidence type="ECO:0000256" key="5">
    <source>
        <dbReference type="SAM" id="MobiDB-lite"/>
    </source>
</evidence>
<dbReference type="InterPro" id="IPR017884">
    <property type="entry name" value="SANT_dom"/>
</dbReference>
<dbReference type="RefSeq" id="XP_024586157.1">
    <property type="nucleotide sequence ID" value="XM_024721016.1"/>
</dbReference>
<accession>A0A0P1B611</accession>
<dbReference type="CDD" id="cd00167">
    <property type="entry name" value="SANT"/>
    <property type="match status" value="1"/>
</dbReference>
<dbReference type="OrthoDB" id="118550at2759"/>
<feature type="domain" description="SANT" evidence="7">
    <location>
        <begin position="54"/>
        <end position="101"/>
    </location>
</feature>
<dbReference type="PROSITE" id="PS50090">
    <property type="entry name" value="MYB_LIKE"/>
    <property type="match status" value="1"/>
</dbReference>
<dbReference type="InterPro" id="IPR001005">
    <property type="entry name" value="SANT/Myb"/>
</dbReference>
<dbReference type="Gene3D" id="1.10.10.60">
    <property type="entry name" value="Homeodomain-like"/>
    <property type="match status" value="1"/>
</dbReference>
<feature type="domain" description="Myb-like" evidence="6">
    <location>
        <begin position="46"/>
        <end position="97"/>
    </location>
</feature>
<name>A0A0P1B611_PLAHL</name>
<dbReference type="PANTHER" id="PTHR12802:SF155">
    <property type="entry name" value="DEUBIQUITINASE MYSM1"/>
    <property type="match status" value="1"/>
</dbReference>
<feature type="region of interest" description="Disordered" evidence="5">
    <location>
        <begin position="1"/>
        <end position="51"/>
    </location>
</feature>
<dbReference type="GO" id="GO:0003677">
    <property type="term" value="F:DNA binding"/>
    <property type="evidence" value="ECO:0007669"/>
    <property type="project" value="UniProtKB-KW"/>
</dbReference>
<dbReference type="PROSITE" id="PS51294">
    <property type="entry name" value="HTH_MYB"/>
    <property type="match status" value="1"/>
</dbReference>
<dbReference type="OMA" id="DFHGCFM"/>
<evidence type="ECO:0000256" key="3">
    <source>
        <dbReference type="ARBA" id="ARBA00023163"/>
    </source>
</evidence>
<dbReference type="InterPro" id="IPR009057">
    <property type="entry name" value="Homeodomain-like_sf"/>
</dbReference>
<dbReference type="EMBL" id="CCYD01003092">
    <property type="protein sequence ID" value="CEG49788.1"/>
    <property type="molecule type" value="Genomic_DNA"/>
</dbReference>
<dbReference type="SMART" id="SM00717">
    <property type="entry name" value="SANT"/>
    <property type="match status" value="1"/>
</dbReference>